<dbReference type="Pfam" id="PF04452">
    <property type="entry name" value="Methyltrans_RNA"/>
    <property type="match status" value="1"/>
</dbReference>
<dbReference type="CDD" id="cd18084">
    <property type="entry name" value="RsmE-like"/>
    <property type="match status" value="1"/>
</dbReference>
<keyword evidence="9 12" id="KW-0949">S-adenosyl-L-methionine</keyword>
<evidence type="ECO:0000256" key="9">
    <source>
        <dbReference type="ARBA" id="ARBA00022691"/>
    </source>
</evidence>
<evidence type="ECO:0000256" key="6">
    <source>
        <dbReference type="ARBA" id="ARBA00022552"/>
    </source>
</evidence>
<comment type="catalytic activity">
    <reaction evidence="11 12">
        <text>uridine(1498) in 16S rRNA + S-adenosyl-L-methionine = N(3)-methyluridine(1498) in 16S rRNA + S-adenosyl-L-homocysteine + H(+)</text>
        <dbReference type="Rhea" id="RHEA:42920"/>
        <dbReference type="Rhea" id="RHEA-COMP:10283"/>
        <dbReference type="Rhea" id="RHEA-COMP:10284"/>
        <dbReference type="ChEBI" id="CHEBI:15378"/>
        <dbReference type="ChEBI" id="CHEBI:57856"/>
        <dbReference type="ChEBI" id="CHEBI:59789"/>
        <dbReference type="ChEBI" id="CHEBI:65315"/>
        <dbReference type="ChEBI" id="CHEBI:74502"/>
        <dbReference type="EC" id="2.1.1.193"/>
    </reaction>
</comment>
<comment type="similarity">
    <text evidence="2 12">Belongs to the RNA methyltransferase RsmE family.</text>
</comment>
<dbReference type="GO" id="GO:0070042">
    <property type="term" value="F:rRNA (uridine-N3-)-methyltransferase activity"/>
    <property type="evidence" value="ECO:0007669"/>
    <property type="project" value="TreeGrafter"/>
</dbReference>
<comment type="caution">
    <text evidence="14">The sequence shown here is derived from an EMBL/GenBank/DDBJ whole genome shotgun (WGS) entry which is preliminary data.</text>
</comment>
<dbReference type="Gene3D" id="3.40.1280.10">
    <property type="match status" value="1"/>
</dbReference>
<dbReference type="PANTHER" id="PTHR30027:SF3">
    <property type="entry name" value="16S RRNA (URACIL(1498)-N(3))-METHYLTRANSFERASE"/>
    <property type="match status" value="1"/>
</dbReference>
<accession>A0A4R5NNI4</accession>
<dbReference type="Proteomes" id="UP000294854">
    <property type="component" value="Unassembled WGS sequence"/>
</dbReference>
<evidence type="ECO:0000313" key="14">
    <source>
        <dbReference type="EMBL" id="TDG78045.1"/>
    </source>
</evidence>
<evidence type="ECO:0000256" key="3">
    <source>
        <dbReference type="ARBA" id="ARBA00012328"/>
    </source>
</evidence>
<evidence type="ECO:0000256" key="10">
    <source>
        <dbReference type="ARBA" id="ARBA00025699"/>
    </source>
</evidence>
<keyword evidence="7 12" id="KW-0489">Methyltransferase</keyword>
<sequence length="248" mass="27332">MQHYFLKQPAQLGASVDLNSDISRHWVKVMRATPGDHAEFVDLNGNLFLGQLQTSTDEKTTVKLVENLDSKSEIPVNVTLIMGLPKQDKADWIVQKTTEMGVSEVIFFAADWSVAQWKGNRIDKKLERLQKIAAGAAEQSHRLKIPTIKYEKSLENIVTSFSGRLLVAYEEAAKQGEKSELRHQLGEVNSGDNLAVVVGPEGGISPAEIQLLENNNGIKVGLGPRILRTETAPLYFLAAVSTIIELNS</sequence>
<dbReference type="InterPro" id="IPR029026">
    <property type="entry name" value="tRNA_m1G_MTases_N"/>
</dbReference>
<evidence type="ECO:0000259" key="13">
    <source>
        <dbReference type="Pfam" id="PF04452"/>
    </source>
</evidence>
<dbReference type="EMBL" id="PUFO01000045">
    <property type="protein sequence ID" value="TDG78045.1"/>
    <property type="molecule type" value="Genomic_DNA"/>
</dbReference>
<dbReference type="EC" id="2.1.1.193" evidence="3 12"/>
<keyword evidence="8 12" id="KW-0808">Transferase</keyword>
<proteinExistence type="inferred from homology"/>
<dbReference type="SUPFAM" id="SSF75217">
    <property type="entry name" value="alpha/beta knot"/>
    <property type="match status" value="1"/>
</dbReference>
<dbReference type="OrthoDB" id="9815641at2"/>
<dbReference type="InterPro" id="IPR015947">
    <property type="entry name" value="PUA-like_sf"/>
</dbReference>
<organism evidence="14 15">
    <name type="scientific">Secundilactobacillus malefermentans</name>
    <dbReference type="NCBI Taxonomy" id="176292"/>
    <lineage>
        <taxon>Bacteria</taxon>
        <taxon>Bacillati</taxon>
        <taxon>Bacillota</taxon>
        <taxon>Bacilli</taxon>
        <taxon>Lactobacillales</taxon>
        <taxon>Lactobacillaceae</taxon>
        <taxon>Secundilactobacillus</taxon>
    </lineage>
</organism>
<protein>
    <recommendedName>
        <fullName evidence="4 12">Ribosomal RNA small subunit methyltransferase E</fullName>
        <ecNumber evidence="3 12">2.1.1.193</ecNumber>
    </recommendedName>
</protein>
<dbReference type="PIRSF" id="PIRSF015601">
    <property type="entry name" value="MTase_slr0722"/>
    <property type="match status" value="1"/>
</dbReference>
<name>A0A4R5NNI4_9LACO</name>
<dbReference type="NCBIfam" id="TIGR00046">
    <property type="entry name" value="RsmE family RNA methyltransferase"/>
    <property type="match status" value="1"/>
</dbReference>
<evidence type="ECO:0000256" key="11">
    <source>
        <dbReference type="ARBA" id="ARBA00047944"/>
    </source>
</evidence>
<keyword evidence="6 12" id="KW-0698">rRNA processing</keyword>
<dbReference type="InterPro" id="IPR046886">
    <property type="entry name" value="RsmE_MTase_dom"/>
</dbReference>
<evidence type="ECO:0000256" key="5">
    <source>
        <dbReference type="ARBA" id="ARBA00022490"/>
    </source>
</evidence>
<evidence type="ECO:0000256" key="7">
    <source>
        <dbReference type="ARBA" id="ARBA00022603"/>
    </source>
</evidence>
<dbReference type="RefSeq" id="WP_010619732.1">
    <property type="nucleotide sequence ID" value="NZ_PUFO01000045.1"/>
</dbReference>
<evidence type="ECO:0000256" key="2">
    <source>
        <dbReference type="ARBA" id="ARBA00005528"/>
    </source>
</evidence>
<comment type="subcellular location">
    <subcellularLocation>
        <location evidence="1 12">Cytoplasm</location>
    </subcellularLocation>
</comment>
<feature type="domain" description="Ribosomal RNA small subunit methyltransferase E methyltransferase" evidence="13">
    <location>
        <begin position="73"/>
        <end position="240"/>
    </location>
</feature>
<dbReference type="NCBIfam" id="NF008691">
    <property type="entry name" value="PRK11713.1-4"/>
    <property type="match status" value="1"/>
</dbReference>
<keyword evidence="15" id="KW-1185">Reference proteome</keyword>
<dbReference type="AlphaFoldDB" id="A0A4R5NNI4"/>
<evidence type="ECO:0000256" key="4">
    <source>
        <dbReference type="ARBA" id="ARBA00013673"/>
    </source>
</evidence>
<dbReference type="PANTHER" id="PTHR30027">
    <property type="entry name" value="RIBOSOMAL RNA SMALL SUBUNIT METHYLTRANSFERASE E"/>
    <property type="match status" value="1"/>
</dbReference>
<keyword evidence="5 12" id="KW-0963">Cytoplasm</keyword>
<gene>
    <name evidence="14" type="ORF">C5L31_001280</name>
</gene>
<dbReference type="InterPro" id="IPR029028">
    <property type="entry name" value="Alpha/beta_knot_MTases"/>
</dbReference>
<evidence type="ECO:0000256" key="1">
    <source>
        <dbReference type="ARBA" id="ARBA00004496"/>
    </source>
</evidence>
<evidence type="ECO:0000256" key="8">
    <source>
        <dbReference type="ARBA" id="ARBA00022679"/>
    </source>
</evidence>
<dbReference type="GO" id="GO:0070475">
    <property type="term" value="P:rRNA base methylation"/>
    <property type="evidence" value="ECO:0007669"/>
    <property type="project" value="TreeGrafter"/>
</dbReference>
<dbReference type="SUPFAM" id="SSF88697">
    <property type="entry name" value="PUA domain-like"/>
    <property type="match status" value="1"/>
</dbReference>
<dbReference type="InterPro" id="IPR006700">
    <property type="entry name" value="RsmE"/>
</dbReference>
<dbReference type="STRING" id="1122149.FD44_GL001644"/>
<comment type="function">
    <text evidence="10 12">Specifically methylates the N3 position of the uracil ring of uridine 1498 (m3U1498) in 16S rRNA. Acts on the fully assembled 30S ribosomal subunit.</text>
</comment>
<evidence type="ECO:0000256" key="12">
    <source>
        <dbReference type="PIRNR" id="PIRNR015601"/>
    </source>
</evidence>
<evidence type="ECO:0000313" key="15">
    <source>
        <dbReference type="Proteomes" id="UP000294854"/>
    </source>
</evidence>
<dbReference type="GO" id="GO:0005737">
    <property type="term" value="C:cytoplasm"/>
    <property type="evidence" value="ECO:0007669"/>
    <property type="project" value="UniProtKB-SubCell"/>
</dbReference>
<reference evidence="14 15" key="1">
    <citation type="journal article" date="2019" name="Appl. Microbiol. Biotechnol.">
        <title>Uncovering carbohydrate metabolism through a genotype-phenotype association study of 56 lactic acid bacteria genomes.</title>
        <authorList>
            <person name="Buron-Moles G."/>
            <person name="Chailyan A."/>
            <person name="Dolejs I."/>
            <person name="Forster J."/>
            <person name="Miks M.H."/>
        </authorList>
    </citation>
    <scope>NUCLEOTIDE SEQUENCE [LARGE SCALE GENOMIC DNA]</scope>
    <source>
        <strain evidence="14 15">ATCC 49373</strain>
    </source>
</reference>